<dbReference type="InterPro" id="IPR037185">
    <property type="entry name" value="EmrE-like"/>
</dbReference>
<sequence length="256" mass="28621">MGGSVAFWQCLDLGMFLSFMPVSICFGVGISLKMMAVNHFQAGTIKIIGQLRLPVLAIFSAVLLSRRYSAAQWQTIALISVSCLAFVLLKGQGRRTEGKPWKWTGLNQIFGWVLLNVFGGIIAERTYKGSQFPFYVSKVSEDFGHLLIGLIMLYVVVPRFQPGENILDRTMRPGGFFDSWDRRTVIVLLFLLADAWLGNMLLKEFSGVARSVAKAFSVALVYFVSLSYSKDRRRNPALSLVALLVLQSSVLFTFLR</sequence>
<feature type="transmembrane region" description="Helical" evidence="5">
    <location>
        <begin position="6"/>
        <end position="32"/>
    </location>
</feature>
<evidence type="ECO:0000256" key="4">
    <source>
        <dbReference type="ARBA" id="ARBA00023136"/>
    </source>
</evidence>
<evidence type="ECO:0008006" key="8">
    <source>
        <dbReference type="Google" id="ProtNLM"/>
    </source>
</evidence>
<evidence type="ECO:0000256" key="3">
    <source>
        <dbReference type="ARBA" id="ARBA00022989"/>
    </source>
</evidence>
<evidence type="ECO:0000256" key="1">
    <source>
        <dbReference type="ARBA" id="ARBA00004141"/>
    </source>
</evidence>
<evidence type="ECO:0000313" key="6">
    <source>
        <dbReference type="EMBL" id="CAK0903611.1"/>
    </source>
</evidence>
<feature type="transmembrane region" description="Helical" evidence="5">
    <location>
        <begin position="44"/>
        <end position="64"/>
    </location>
</feature>
<comment type="subcellular location">
    <subcellularLocation>
        <location evidence="1">Membrane</location>
        <topology evidence="1">Multi-pass membrane protein</topology>
    </subcellularLocation>
</comment>
<feature type="transmembrane region" description="Helical" evidence="5">
    <location>
        <begin position="237"/>
        <end position="255"/>
    </location>
</feature>
<feature type="transmembrane region" description="Helical" evidence="5">
    <location>
        <begin position="143"/>
        <end position="162"/>
    </location>
</feature>
<comment type="caution">
    <text evidence="6">The sequence shown here is derived from an EMBL/GenBank/DDBJ whole genome shotgun (WGS) entry which is preliminary data.</text>
</comment>
<dbReference type="Proteomes" id="UP001189429">
    <property type="component" value="Unassembled WGS sequence"/>
</dbReference>
<keyword evidence="3 5" id="KW-1133">Transmembrane helix</keyword>
<dbReference type="Pfam" id="PF04142">
    <property type="entry name" value="Nuc_sug_transp"/>
    <property type="match status" value="1"/>
</dbReference>
<keyword evidence="4 5" id="KW-0472">Membrane</keyword>
<evidence type="ECO:0000256" key="2">
    <source>
        <dbReference type="ARBA" id="ARBA00022692"/>
    </source>
</evidence>
<keyword evidence="7" id="KW-1185">Reference proteome</keyword>
<organism evidence="6 7">
    <name type="scientific">Prorocentrum cordatum</name>
    <dbReference type="NCBI Taxonomy" id="2364126"/>
    <lineage>
        <taxon>Eukaryota</taxon>
        <taxon>Sar</taxon>
        <taxon>Alveolata</taxon>
        <taxon>Dinophyceae</taxon>
        <taxon>Prorocentrales</taxon>
        <taxon>Prorocentraceae</taxon>
        <taxon>Prorocentrum</taxon>
    </lineage>
</organism>
<feature type="transmembrane region" description="Helical" evidence="5">
    <location>
        <begin position="101"/>
        <end position="123"/>
    </location>
</feature>
<evidence type="ECO:0000313" key="7">
    <source>
        <dbReference type="Proteomes" id="UP001189429"/>
    </source>
</evidence>
<gene>
    <name evidence="6" type="ORF">PCOR1329_LOCUS79893</name>
</gene>
<name>A0ABN9XW17_9DINO</name>
<protein>
    <recommendedName>
        <fullName evidence="8">Sugar phosphate transporter domain-containing protein</fullName>
    </recommendedName>
</protein>
<reference evidence="6" key="1">
    <citation type="submission" date="2023-10" db="EMBL/GenBank/DDBJ databases">
        <authorList>
            <person name="Chen Y."/>
            <person name="Shah S."/>
            <person name="Dougan E. K."/>
            <person name="Thang M."/>
            <person name="Chan C."/>
        </authorList>
    </citation>
    <scope>NUCLEOTIDE SEQUENCE [LARGE SCALE GENOMIC DNA]</scope>
</reference>
<keyword evidence="2 5" id="KW-0812">Transmembrane</keyword>
<dbReference type="SUPFAM" id="SSF103481">
    <property type="entry name" value="Multidrug resistance efflux transporter EmrE"/>
    <property type="match status" value="1"/>
</dbReference>
<feature type="transmembrane region" description="Helical" evidence="5">
    <location>
        <begin position="208"/>
        <end position="225"/>
    </location>
</feature>
<feature type="transmembrane region" description="Helical" evidence="5">
    <location>
        <begin position="70"/>
        <end position="89"/>
    </location>
</feature>
<evidence type="ECO:0000256" key="5">
    <source>
        <dbReference type="SAM" id="Phobius"/>
    </source>
</evidence>
<dbReference type="PANTHER" id="PTHR10231">
    <property type="entry name" value="NUCLEOTIDE-SUGAR TRANSMEMBRANE TRANSPORTER"/>
    <property type="match status" value="1"/>
</dbReference>
<feature type="transmembrane region" description="Helical" evidence="5">
    <location>
        <begin position="183"/>
        <end position="202"/>
    </location>
</feature>
<dbReference type="EMBL" id="CAUYUJ010021270">
    <property type="protein sequence ID" value="CAK0903611.1"/>
    <property type="molecule type" value="Genomic_DNA"/>
</dbReference>
<accession>A0ABN9XW17</accession>
<dbReference type="InterPro" id="IPR007271">
    <property type="entry name" value="Nuc_sug_transpt"/>
</dbReference>
<proteinExistence type="predicted"/>